<sequence length="114" mass="12744">MSNHTITLFVMFASDDTSDAFPIEISSSKTVGHLKTLIKDANPLTLKDVDARRLRLTKVSRAIPSTGRSGIDYNDFVYDPETYDNDSLGPAQKLVDVFGYTPPDDRVHVLVKHY</sequence>
<comment type="subcellular location">
    <subcellularLocation>
        <location evidence="1">Host cell</location>
    </subcellularLocation>
    <subcellularLocation>
        <location evidence="2">Secreted</location>
    </subcellularLocation>
</comment>
<feature type="domain" description="Crinkler effector protein N-terminal" evidence="4">
    <location>
        <begin position="6"/>
        <end position="112"/>
    </location>
</feature>
<dbReference type="Proteomes" id="UP001194580">
    <property type="component" value="Unassembled WGS sequence"/>
</dbReference>
<evidence type="ECO:0000313" key="5">
    <source>
        <dbReference type="EMBL" id="KAG0250101.1"/>
    </source>
</evidence>
<comment type="caution">
    <text evidence="5">The sequence shown here is derived from an EMBL/GenBank/DDBJ whole genome shotgun (WGS) entry which is preliminary data.</text>
</comment>
<reference evidence="5" key="1">
    <citation type="journal article" date="2020" name="Fungal Divers.">
        <title>Resolving the Mortierellaceae phylogeny through synthesis of multi-gene phylogenetics and phylogenomics.</title>
        <authorList>
            <person name="Vandepol N."/>
            <person name="Liber J."/>
            <person name="Desiro A."/>
            <person name="Na H."/>
            <person name="Kennedy M."/>
            <person name="Barry K."/>
            <person name="Grigoriev I.V."/>
            <person name="Miller A.N."/>
            <person name="O'Donnell K."/>
            <person name="Stajich J.E."/>
            <person name="Bonito G."/>
        </authorList>
    </citation>
    <scope>NUCLEOTIDE SEQUENCE</scope>
    <source>
        <strain evidence="5">NRRL 28262</strain>
    </source>
</reference>
<keyword evidence="3" id="KW-0964">Secreted</keyword>
<name>A0AAD4D0A9_9FUNG</name>
<proteinExistence type="predicted"/>
<accession>A0AAD4D0A9</accession>
<dbReference type="EMBL" id="JAAAIL010003544">
    <property type="protein sequence ID" value="KAG0250101.1"/>
    <property type="molecule type" value="Genomic_DNA"/>
</dbReference>
<evidence type="ECO:0000256" key="3">
    <source>
        <dbReference type="ARBA" id="ARBA00022525"/>
    </source>
</evidence>
<dbReference type="GO" id="GO:0005576">
    <property type="term" value="C:extracellular region"/>
    <property type="evidence" value="ECO:0007669"/>
    <property type="project" value="UniProtKB-SubCell"/>
</dbReference>
<dbReference type="AlphaFoldDB" id="A0AAD4D0A9"/>
<evidence type="ECO:0000256" key="1">
    <source>
        <dbReference type="ARBA" id="ARBA00004340"/>
    </source>
</evidence>
<evidence type="ECO:0000259" key="4">
    <source>
        <dbReference type="Pfam" id="PF20147"/>
    </source>
</evidence>
<evidence type="ECO:0000313" key="6">
    <source>
        <dbReference type="Proteomes" id="UP001194580"/>
    </source>
</evidence>
<organism evidence="5 6">
    <name type="scientific">Linnemannia exigua</name>
    <dbReference type="NCBI Taxonomy" id="604196"/>
    <lineage>
        <taxon>Eukaryota</taxon>
        <taxon>Fungi</taxon>
        <taxon>Fungi incertae sedis</taxon>
        <taxon>Mucoromycota</taxon>
        <taxon>Mortierellomycotina</taxon>
        <taxon>Mortierellomycetes</taxon>
        <taxon>Mortierellales</taxon>
        <taxon>Mortierellaceae</taxon>
        <taxon>Linnemannia</taxon>
    </lineage>
</organism>
<dbReference type="GO" id="GO:0043657">
    <property type="term" value="C:host cell"/>
    <property type="evidence" value="ECO:0007669"/>
    <property type="project" value="UniProtKB-SubCell"/>
</dbReference>
<gene>
    <name evidence="5" type="ORF">BGZ95_007311</name>
</gene>
<dbReference type="InterPro" id="IPR045379">
    <property type="entry name" value="Crinkler_N"/>
</dbReference>
<keyword evidence="6" id="KW-1185">Reference proteome</keyword>
<protein>
    <recommendedName>
        <fullName evidence="4">Crinkler effector protein N-terminal domain-containing protein</fullName>
    </recommendedName>
</protein>
<dbReference type="Pfam" id="PF20147">
    <property type="entry name" value="Crinkler"/>
    <property type="match status" value="1"/>
</dbReference>
<evidence type="ECO:0000256" key="2">
    <source>
        <dbReference type="ARBA" id="ARBA00004613"/>
    </source>
</evidence>